<reference evidence="2 3" key="1">
    <citation type="journal article" date="2013" name="BMC Genomics">
        <title>The genome and transcriptome of the pine saprophyte Ophiostoma piceae, and a comparison with the bark beetle-associated pine pathogen Grosmannia clavigera.</title>
        <authorList>
            <person name="Haridas S."/>
            <person name="Wang Y."/>
            <person name="Lim L."/>
            <person name="Massoumi Alamouti S."/>
            <person name="Jackman S."/>
            <person name="Docking R."/>
            <person name="Robertson G."/>
            <person name="Birol I."/>
            <person name="Bohlmann J."/>
            <person name="Breuil C."/>
        </authorList>
    </citation>
    <scope>NUCLEOTIDE SEQUENCE [LARGE SCALE GENOMIC DNA]</scope>
    <source>
        <strain evidence="2 3">UAMH 11346</strain>
    </source>
</reference>
<feature type="compositionally biased region" description="Basic and acidic residues" evidence="1">
    <location>
        <begin position="248"/>
        <end position="266"/>
    </location>
</feature>
<dbReference type="HOGENOM" id="CLU_600056_0_0_1"/>
<dbReference type="STRING" id="1262450.S3BR54"/>
<dbReference type="AlphaFoldDB" id="S3BR54"/>
<accession>S3BR54</accession>
<dbReference type="VEuPathDB" id="FungiDB:F503_01653"/>
<gene>
    <name evidence="2" type="ORF">F503_01653</name>
</gene>
<dbReference type="OrthoDB" id="5151869at2759"/>
<dbReference type="EMBL" id="KE148173">
    <property type="protein sequence ID" value="EPE02912.1"/>
    <property type="molecule type" value="Genomic_DNA"/>
</dbReference>
<sequence length="456" mass="53801">MPTKPRHETVISPHGSENQPLTVRVHGRIYRVPEIFPAFYPNEVVRWEPEPDGDDFEGYSDWGRQHYGDDWYRRRKLIIEERNIFIVDRKYKKQQLELREVENTVDGRVFPGGMQGAVWREVWQKICLAKTDRDWDGGDDMRRTDGCPGILPSEDRPWERLEYDRRTQMWNDEEYAYYRCLLTTELVAKARSDLEDQIGDRQHEQVRQDLDADRQALEASPLDRNSVAYERILDAFNRKSDRLKKLERGVHKKRAQDAYEHSEQTAKKRNAAADELLQRGPKTEAEMMEKLMHWQRYGLTLDEHDHLTRLYRFKPPQRPTYSASPHKYNGYDYLSLCKWTPRARPRPLRAEMDSLAAAWGAGLILNEREIRALCSLYGYSSRSTVQDTEPPTSPKSPRKQLTRLKQKLTRHSNHIPSTQSYSTDGPRRARTFFKGWQQNMLLPRPSWSGRGQWLKA</sequence>
<dbReference type="Proteomes" id="UP000016923">
    <property type="component" value="Unassembled WGS sequence"/>
</dbReference>
<evidence type="ECO:0000313" key="3">
    <source>
        <dbReference type="Proteomes" id="UP000016923"/>
    </source>
</evidence>
<name>S3BR54_OPHP1</name>
<keyword evidence="3" id="KW-1185">Reference proteome</keyword>
<feature type="region of interest" description="Disordered" evidence="1">
    <location>
        <begin position="248"/>
        <end position="271"/>
    </location>
</feature>
<dbReference type="eggNOG" id="ENOG502RMYE">
    <property type="taxonomic scope" value="Eukaryota"/>
</dbReference>
<evidence type="ECO:0000256" key="1">
    <source>
        <dbReference type="SAM" id="MobiDB-lite"/>
    </source>
</evidence>
<feature type="region of interest" description="Disordered" evidence="1">
    <location>
        <begin position="382"/>
        <end position="427"/>
    </location>
</feature>
<proteinExistence type="predicted"/>
<organism evidence="2 3">
    <name type="scientific">Ophiostoma piceae (strain UAMH 11346)</name>
    <name type="common">Sap stain fungus</name>
    <dbReference type="NCBI Taxonomy" id="1262450"/>
    <lineage>
        <taxon>Eukaryota</taxon>
        <taxon>Fungi</taxon>
        <taxon>Dikarya</taxon>
        <taxon>Ascomycota</taxon>
        <taxon>Pezizomycotina</taxon>
        <taxon>Sordariomycetes</taxon>
        <taxon>Sordariomycetidae</taxon>
        <taxon>Ophiostomatales</taxon>
        <taxon>Ophiostomataceae</taxon>
        <taxon>Ophiostoma</taxon>
    </lineage>
</organism>
<feature type="compositionally biased region" description="Polar residues" evidence="1">
    <location>
        <begin position="414"/>
        <end position="423"/>
    </location>
</feature>
<feature type="compositionally biased region" description="Basic residues" evidence="1">
    <location>
        <begin position="396"/>
        <end position="413"/>
    </location>
</feature>
<protein>
    <submittedName>
        <fullName evidence="2">Uncharacterized protein</fullName>
    </submittedName>
</protein>
<evidence type="ECO:0000313" key="2">
    <source>
        <dbReference type="EMBL" id="EPE02912.1"/>
    </source>
</evidence>